<dbReference type="UniPathway" id="UPA00378"/>
<evidence type="ECO:0000256" key="6">
    <source>
        <dbReference type="ARBA" id="ARBA00022692"/>
    </source>
</evidence>
<reference evidence="14" key="3">
    <citation type="submission" date="2025-05" db="UniProtKB">
        <authorList>
            <consortium name="Ensembl"/>
        </authorList>
    </citation>
    <scope>IDENTIFICATION</scope>
</reference>
<evidence type="ECO:0000256" key="9">
    <source>
        <dbReference type="ARBA" id="ARBA00022989"/>
    </source>
</evidence>
<dbReference type="GO" id="GO:0018279">
    <property type="term" value="P:protein N-linked glycosylation via asparagine"/>
    <property type="evidence" value="ECO:0007669"/>
    <property type="project" value="TreeGrafter"/>
</dbReference>
<evidence type="ECO:0000256" key="12">
    <source>
        <dbReference type="RuleBase" id="RU361143"/>
    </source>
</evidence>
<name>Q4SBG3_TETNG</name>
<dbReference type="AlphaFoldDB" id="Q4SBG3"/>
<evidence type="ECO:0000256" key="11">
    <source>
        <dbReference type="ARBA" id="ARBA00046898"/>
    </source>
</evidence>
<dbReference type="GO" id="GO:0008250">
    <property type="term" value="C:oligosaccharyltransferase complex"/>
    <property type="evidence" value="ECO:0007669"/>
    <property type="project" value="UniProtKB-UniRule"/>
</dbReference>
<reference evidence="13 15" key="1">
    <citation type="journal article" date="2004" name="Nature">
        <title>Genome duplication in the teleost fish Tetraodon nigroviridis reveals the early vertebrate proto-karyotype.</title>
        <authorList>
            <person name="Jaillon O."/>
            <person name="Aury J.-M."/>
            <person name="Brunet F."/>
            <person name="Petit J.-L."/>
            <person name="Stange-Thomann N."/>
            <person name="Mauceli E."/>
            <person name="Bouneau L."/>
            <person name="Fischer C."/>
            <person name="Ozouf-Costaz C."/>
            <person name="Bernot A."/>
            <person name="Nicaud S."/>
            <person name="Jaffe D."/>
            <person name="Fisher S."/>
            <person name="Lutfalla G."/>
            <person name="Dossat C."/>
            <person name="Segurens B."/>
            <person name="Dasilva C."/>
            <person name="Salanoubat M."/>
            <person name="Levy M."/>
            <person name="Boudet N."/>
            <person name="Castellano S."/>
            <person name="Anthouard V."/>
            <person name="Jubin C."/>
            <person name="Castelli V."/>
            <person name="Katinka M."/>
            <person name="Vacherie B."/>
            <person name="Biemont C."/>
            <person name="Skalli Z."/>
            <person name="Cattolico L."/>
            <person name="Poulain J."/>
            <person name="De Berardinis V."/>
            <person name="Cruaud C."/>
            <person name="Duprat S."/>
            <person name="Brottier P."/>
            <person name="Coutanceau J.-P."/>
            <person name="Gouzy J."/>
            <person name="Parra G."/>
            <person name="Lardier G."/>
            <person name="Chapple C."/>
            <person name="McKernan K.J."/>
            <person name="McEwan P."/>
            <person name="Bosak S."/>
            <person name="Kellis M."/>
            <person name="Volff J.-N."/>
            <person name="Guigo R."/>
            <person name="Zody M.C."/>
            <person name="Mesirov J."/>
            <person name="Lindblad-Toh K."/>
            <person name="Birren B."/>
            <person name="Nusbaum C."/>
            <person name="Kahn D."/>
            <person name="Robinson-Rechavi M."/>
            <person name="Laudet V."/>
            <person name="Schachter V."/>
            <person name="Quetier F."/>
            <person name="Saurin W."/>
            <person name="Scarpelli C."/>
            <person name="Wincker P."/>
            <person name="Lander E.S."/>
            <person name="Weissenbach J."/>
            <person name="Roest Crollius H."/>
        </authorList>
    </citation>
    <scope>NUCLEOTIDE SEQUENCE [LARGE SCALE GENOMIC DNA]</scope>
</reference>
<gene>
    <name evidence="13" type="ORF">GSTENG00020977001</name>
</gene>
<dbReference type="InterPro" id="IPR007676">
    <property type="entry name" value="Ribophorin_I"/>
</dbReference>
<feature type="signal peptide" evidence="12">
    <location>
        <begin position="1"/>
        <end position="24"/>
    </location>
</feature>
<dbReference type="OrthoDB" id="310030at2759"/>
<dbReference type="OMA" id="RYEYARE"/>
<dbReference type="PANTHER" id="PTHR21049:SF0">
    <property type="entry name" value="DOLICHYL-DIPHOSPHOOLIGOSACCHARIDE--PROTEIN GLYCOSYLTRANSFERASE SUBUNIT 1"/>
    <property type="match status" value="1"/>
</dbReference>
<dbReference type="KEGG" id="tng:GSTEN00020977G001"/>
<evidence type="ECO:0000256" key="3">
    <source>
        <dbReference type="ARBA" id="ARBA00004922"/>
    </source>
</evidence>
<evidence type="ECO:0000256" key="1">
    <source>
        <dbReference type="ARBA" id="ARBA00002791"/>
    </source>
</evidence>
<dbReference type="EMBL" id="CAAE01014674">
    <property type="protein sequence ID" value="CAG02019.1"/>
    <property type="molecule type" value="Genomic_DNA"/>
</dbReference>
<comment type="function">
    <text evidence="1 12">Subunit of the oligosaccharyl transferase (OST) complex that catalyzes the initial transfer of a defined glycan (Glc(3)Man(9)GlcNAc(2) in eukaryotes) from the lipid carrier dolichol-pyrophosphate to an asparagine residue within an Asn-X-Ser/Thr consensus motif in nascent polypeptide chains, the first step in protein N-glycosylation. N-glycosylation occurs cotranslationally and the complex associates with the Sec61 complex at the channel-forming translocon complex that mediates protein translocation across the endoplasmic reticulum (ER). All subunits are required for a maximal enzyme activity.</text>
</comment>
<proteinExistence type="inferred from homology"/>
<keyword evidence="8 12" id="KW-0256">Endoplasmic reticulum</keyword>
<dbReference type="Pfam" id="PF04597">
    <property type="entry name" value="Ribophorin_I"/>
    <property type="match status" value="1"/>
</dbReference>
<keyword evidence="15" id="KW-1185">Reference proteome</keyword>
<evidence type="ECO:0000313" key="13">
    <source>
        <dbReference type="EMBL" id="CAG02019.1"/>
    </source>
</evidence>
<sequence>MVRKSPLLAACLLLLAALGSEVSATGLVNEDVKRTVDLNTHLAKITAEIVLSNQGHSAVQSFILAVEADLVPHLAYIGASVKGDEEEDGTLQLQQTTIPGQSGQFYKVQLLSSLAAGAQLKAKVEMTFSHVLKPFPTHITQAERQLVVFQGNHYLYSPYPTRSQTTRVRLASKTVESYTKLGNPSKNDEIIEYGPFRDVAAFSEDTMKIHFENNAPFLTISSIVRTIEVSHWGNIAVEETIDLRHTGAVLKGPFSRYDYQRQSDSGISSVKSFKTILPASAQDVYYRDEIGNISTSHLQVLDDSVEVEIRPRFPLFGGWKTHYIIGYNLPSYEYLYNLGDQYALKMRLVDHVYDDQVIDFLTVKIILPEGARNIHMETPYKIDRMPNQLHYTYLDTFGRPVLVATKNNLVEHHIQDLVVHYNFNRILMLQEPLLVVGAFYILFFTVIIYVRLDFAITKDPAAEVRMKVASITEQVLTLVNKRLGLYRHMDEVVNRYKQTRDTGALNSGRKNLEADHRTLTNDISSLQARLKAEGSDLADKVGEVQKLDGQVKEMVYRSCQEAERLVAGKVKKEAYIESEKNLTGKRQELISRIDSLLDAL</sequence>
<dbReference type="GeneTree" id="ENSGT00390000009630"/>
<evidence type="ECO:0000313" key="15">
    <source>
        <dbReference type="Proteomes" id="UP000007303"/>
    </source>
</evidence>
<dbReference type="STRING" id="99883.ENSTNIP00000014050"/>
<evidence type="ECO:0000256" key="5">
    <source>
        <dbReference type="ARBA" id="ARBA00017611"/>
    </source>
</evidence>
<evidence type="ECO:0000313" key="14">
    <source>
        <dbReference type="Ensembl" id="ENSTNIP00000014050.1"/>
    </source>
</evidence>
<feature type="chain" id="PRO_5013983652" description="Dolichyl-diphosphooligosaccharide--protein glycosyltransferase subunit 1" evidence="12">
    <location>
        <begin position="25"/>
        <end position="600"/>
    </location>
</feature>
<keyword evidence="7 12" id="KW-0732">Signal</keyword>
<organism evidence="13">
    <name type="scientific">Tetraodon nigroviridis</name>
    <name type="common">Spotted green pufferfish</name>
    <name type="synonym">Chelonodon nigroviridis</name>
    <dbReference type="NCBI Taxonomy" id="99883"/>
    <lineage>
        <taxon>Eukaryota</taxon>
        <taxon>Metazoa</taxon>
        <taxon>Chordata</taxon>
        <taxon>Craniata</taxon>
        <taxon>Vertebrata</taxon>
        <taxon>Euteleostomi</taxon>
        <taxon>Actinopterygii</taxon>
        <taxon>Neopterygii</taxon>
        <taxon>Teleostei</taxon>
        <taxon>Neoteleostei</taxon>
        <taxon>Acanthomorphata</taxon>
        <taxon>Eupercaria</taxon>
        <taxon>Tetraodontiformes</taxon>
        <taxon>Tetradontoidea</taxon>
        <taxon>Tetraodontidae</taxon>
        <taxon>Tetraodon</taxon>
    </lineage>
</organism>
<evidence type="ECO:0000256" key="4">
    <source>
        <dbReference type="ARBA" id="ARBA00008905"/>
    </source>
</evidence>
<comment type="similarity">
    <text evidence="4 12">Belongs to the OST1 family.</text>
</comment>
<protein>
    <recommendedName>
        <fullName evidence="5 12">Dolichyl-diphosphooligosaccharide--protein glycosyltransferase subunit 1</fullName>
    </recommendedName>
</protein>
<dbReference type="PANTHER" id="PTHR21049">
    <property type="entry name" value="RIBOPHORIN I"/>
    <property type="match status" value="1"/>
</dbReference>
<reference evidence="13" key="2">
    <citation type="submission" date="2004-02" db="EMBL/GenBank/DDBJ databases">
        <authorList>
            <consortium name="Genoscope"/>
            <consortium name="Whitehead Institute Centre for Genome Research"/>
        </authorList>
    </citation>
    <scope>NUCLEOTIDE SEQUENCE</scope>
</reference>
<dbReference type="Proteomes" id="UP000007303">
    <property type="component" value="Unassembled WGS sequence"/>
</dbReference>
<dbReference type="HOGENOM" id="CLU_031381_2_0_1"/>
<evidence type="ECO:0000256" key="7">
    <source>
        <dbReference type="ARBA" id="ARBA00022729"/>
    </source>
</evidence>
<accession>Q4SBG3</accession>
<dbReference type="Ensembl" id="ENSTNIT00000014246.1">
    <property type="protein sequence ID" value="ENSTNIP00000014050.1"/>
    <property type="gene ID" value="ENSTNIG00000011115.1"/>
</dbReference>
<keyword evidence="10 12" id="KW-0472">Membrane</keyword>
<comment type="subunit">
    <text evidence="11">Component of the oligosaccharyltransferase (OST) complex. OST exists in two different complex forms which contain common core subunits RPN1, RPN2, OST48, OST4, DAD1 and TMEM258, either STT3A or STT3B as catalytic subunits, and form-specific accessory subunits. STT3A complex assembly occurs through the formation of 3 subcomplexes. Subcomplex 1 contains RPN1 and TMEM258, subcomplex 2 contains the STT3A-specific subunits STT3A, DC2/OSTC, and KCP2 as well as the core subunit OST4, and subcomplex 3 contains RPN2, DAD1, and OST48. The STT3A complex can form stable complexes with the Sec61 complex or with both the Sec61 and TRAP complexes. Interacts with TMEM35A/NACHO.</text>
</comment>
<evidence type="ECO:0000256" key="8">
    <source>
        <dbReference type="ARBA" id="ARBA00022824"/>
    </source>
</evidence>
<evidence type="ECO:0000256" key="10">
    <source>
        <dbReference type="ARBA" id="ARBA00023136"/>
    </source>
</evidence>
<keyword evidence="9 12" id="KW-1133">Transmembrane helix</keyword>
<keyword evidence="6 12" id="KW-0812">Transmembrane</keyword>
<comment type="subcellular location">
    <subcellularLocation>
        <location evidence="2 12">Endoplasmic reticulum membrane</location>
        <topology evidence="2 12">Single-pass type I membrane protein</topology>
    </subcellularLocation>
</comment>
<evidence type="ECO:0000256" key="2">
    <source>
        <dbReference type="ARBA" id="ARBA00004115"/>
    </source>
</evidence>
<comment type="pathway">
    <text evidence="3 12">Protein modification; protein glycosylation.</text>
</comment>
<feature type="transmembrane region" description="Helical" evidence="12">
    <location>
        <begin position="432"/>
        <end position="450"/>
    </location>
</feature>